<dbReference type="Proteomes" id="UP000230423">
    <property type="component" value="Unassembled WGS sequence"/>
</dbReference>
<organism evidence="5 6">
    <name type="scientific">Teladorsagia circumcincta</name>
    <name type="common">Brown stomach worm</name>
    <name type="synonym">Ostertagia circumcincta</name>
    <dbReference type="NCBI Taxonomy" id="45464"/>
    <lineage>
        <taxon>Eukaryota</taxon>
        <taxon>Metazoa</taxon>
        <taxon>Ecdysozoa</taxon>
        <taxon>Nematoda</taxon>
        <taxon>Chromadorea</taxon>
        <taxon>Rhabditida</taxon>
        <taxon>Rhabditina</taxon>
        <taxon>Rhabditomorpha</taxon>
        <taxon>Strongyloidea</taxon>
        <taxon>Trichostrongylidae</taxon>
        <taxon>Teladorsagia</taxon>
    </lineage>
</organism>
<dbReference type="InterPro" id="IPR012978">
    <property type="entry name" value="HEAT_RRP12"/>
</dbReference>
<feature type="domain" description="RRP12 HEAT" evidence="4">
    <location>
        <begin position="142"/>
        <end position="199"/>
    </location>
</feature>
<evidence type="ECO:0000256" key="3">
    <source>
        <dbReference type="SAM" id="MobiDB-lite"/>
    </source>
</evidence>
<feature type="region of interest" description="Disordered" evidence="3">
    <location>
        <begin position="243"/>
        <end position="302"/>
    </location>
</feature>
<dbReference type="SUPFAM" id="SSF48371">
    <property type="entry name" value="ARM repeat"/>
    <property type="match status" value="1"/>
</dbReference>
<dbReference type="PANTHER" id="PTHR48287:SF1">
    <property type="entry name" value="ARM REPEAT SUPERFAMILY PROTEIN"/>
    <property type="match status" value="1"/>
</dbReference>
<dbReference type="InterPro" id="IPR021133">
    <property type="entry name" value="HEAT_type_2"/>
</dbReference>
<proteinExistence type="inferred from homology"/>
<evidence type="ECO:0000313" key="6">
    <source>
        <dbReference type="Proteomes" id="UP000230423"/>
    </source>
</evidence>
<protein>
    <recommendedName>
        <fullName evidence="4">RRP12 HEAT domain-containing protein</fullName>
    </recommendedName>
</protein>
<comment type="similarity">
    <text evidence="1">Belongs to the RRP12 family.</text>
</comment>
<dbReference type="GO" id="GO:0005634">
    <property type="term" value="C:nucleus"/>
    <property type="evidence" value="ECO:0007669"/>
    <property type="project" value="UniProtKB-SubCell"/>
</dbReference>
<evidence type="ECO:0000313" key="5">
    <source>
        <dbReference type="EMBL" id="PIO59854.1"/>
    </source>
</evidence>
<dbReference type="InterPro" id="IPR052087">
    <property type="entry name" value="RRP12"/>
</dbReference>
<keyword evidence="6" id="KW-1185">Reference proteome</keyword>
<dbReference type="Gene3D" id="1.25.10.10">
    <property type="entry name" value="Leucine-rich Repeat Variant"/>
    <property type="match status" value="1"/>
</dbReference>
<dbReference type="AlphaFoldDB" id="A0A2G9TPD7"/>
<gene>
    <name evidence="5" type="ORF">TELCIR_18671</name>
</gene>
<reference evidence="5 6" key="1">
    <citation type="submission" date="2015-09" db="EMBL/GenBank/DDBJ databases">
        <title>Draft genome of the parasitic nematode Teladorsagia circumcincta isolate WARC Sus (inbred).</title>
        <authorList>
            <person name="Mitreva M."/>
        </authorList>
    </citation>
    <scope>NUCLEOTIDE SEQUENCE [LARGE SCALE GENOMIC DNA]</scope>
    <source>
        <strain evidence="5 6">S</strain>
    </source>
</reference>
<dbReference type="InterPro" id="IPR011989">
    <property type="entry name" value="ARM-like"/>
</dbReference>
<accession>A0A2G9TPD7</accession>
<name>A0A2G9TPD7_TELCI</name>
<dbReference type="EMBL" id="KZ356746">
    <property type="protein sequence ID" value="PIO59854.1"/>
    <property type="molecule type" value="Genomic_DNA"/>
</dbReference>
<dbReference type="InterPro" id="IPR016024">
    <property type="entry name" value="ARM-type_fold"/>
</dbReference>
<sequence length="331" mass="36314">MLENSESHEGSALKYLLSVLGVVLRAQPAGVWNVANTKNMVVSVAALSAHEKPWVRTMARRVVRAVLTDPITAMENGLHAASSSVGLFIQQQLQSALASKNGEMTAMRYLCLLEGVMHKMPSSLFKQLAENILSSFAIADPMVLGAAMNERSDLRLQILSALRRVLRFALLPDAPPERVEVVSRYAKNFMPLLFNLYTANADDQDDKGVRMSVLETIRTYAEVTPKELVANFVDAAITKANGAFEDPPKQSAKHSTVSGASTWRPGGQGIHRDTSVKGVKKRPAKSSGDKKNQKLQPYAYVPLRQKGVKQDLVKVLKSQRKAGVSKKNKKH</sequence>
<evidence type="ECO:0000256" key="2">
    <source>
        <dbReference type="PROSITE-ProRule" id="PRU00103"/>
    </source>
</evidence>
<dbReference type="Pfam" id="PF08161">
    <property type="entry name" value="RRP12_HEAT"/>
    <property type="match status" value="1"/>
</dbReference>
<evidence type="ECO:0000259" key="4">
    <source>
        <dbReference type="Pfam" id="PF08161"/>
    </source>
</evidence>
<evidence type="ECO:0000256" key="1">
    <source>
        <dbReference type="ARBA" id="ARBA00007690"/>
    </source>
</evidence>
<dbReference type="PANTHER" id="PTHR48287">
    <property type="entry name" value="ARM REPEAT SUPERFAMILY PROTEIN"/>
    <property type="match status" value="1"/>
</dbReference>
<dbReference type="OrthoDB" id="5835741at2759"/>
<feature type="repeat" description="HEAT" evidence="2">
    <location>
        <begin position="189"/>
        <end position="232"/>
    </location>
</feature>
<dbReference type="PROSITE" id="PS50077">
    <property type="entry name" value="HEAT_REPEAT"/>
    <property type="match status" value="1"/>
</dbReference>